<comment type="function">
    <text evidence="12">Catalyzes the aminoacylation of histidyl-tRNA in both the cytoplasm and the mitochondrion.</text>
</comment>
<dbReference type="NCBIfam" id="TIGR00442">
    <property type="entry name" value="hisS"/>
    <property type="match status" value="1"/>
</dbReference>
<dbReference type="OrthoDB" id="1906957at2759"/>
<dbReference type="AlphaFoldDB" id="A0A4S3JUB6"/>
<dbReference type="SUPFAM" id="SSF55681">
    <property type="entry name" value="Class II aaRS and biotin synthetases"/>
    <property type="match status" value="1"/>
</dbReference>
<comment type="catalytic activity">
    <reaction evidence="11">
        <text>tRNA(His) + L-histidine + ATP = L-histidyl-tRNA(His) + AMP + diphosphate + H(+)</text>
        <dbReference type="Rhea" id="RHEA:17313"/>
        <dbReference type="Rhea" id="RHEA-COMP:9665"/>
        <dbReference type="Rhea" id="RHEA-COMP:9689"/>
        <dbReference type="ChEBI" id="CHEBI:15378"/>
        <dbReference type="ChEBI" id="CHEBI:30616"/>
        <dbReference type="ChEBI" id="CHEBI:33019"/>
        <dbReference type="ChEBI" id="CHEBI:57595"/>
        <dbReference type="ChEBI" id="CHEBI:78442"/>
        <dbReference type="ChEBI" id="CHEBI:78527"/>
        <dbReference type="ChEBI" id="CHEBI:456215"/>
        <dbReference type="EC" id="6.1.1.21"/>
    </reaction>
</comment>
<keyword evidence="18" id="KW-1185">Reference proteome</keyword>
<organism evidence="17 18">
    <name type="scientific">Aspergillus tanneri</name>
    <dbReference type="NCBI Taxonomy" id="1220188"/>
    <lineage>
        <taxon>Eukaryota</taxon>
        <taxon>Fungi</taxon>
        <taxon>Dikarya</taxon>
        <taxon>Ascomycota</taxon>
        <taxon>Pezizomycotina</taxon>
        <taxon>Eurotiomycetes</taxon>
        <taxon>Eurotiomycetidae</taxon>
        <taxon>Eurotiales</taxon>
        <taxon>Aspergillaceae</taxon>
        <taxon>Aspergillus</taxon>
        <taxon>Aspergillus subgen. Circumdati</taxon>
    </lineage>
</organism>
<keyword evidence="4" id="KW-0963">Cytoplasm</keyword>
<dbReference type="SUPFAM" id="SSF52954">
    <property type="entry name" value="Class II aaRS ABD-related"/>
    <property type="match status" value="1"/>
</dbReference>
<dbReference type="Gene3D" id="3.40.50.800">
    <property type="entry name" value="Anticodon-binding domain"/>
    <property type="match status" value="1"/>
</dbReference>
<dbReference type="PANTHER" id="PTHR11476:SF7">
    <property type="entry name" value="HISTIDINE--TRNA LIGASE"/>
    <property type="match status" value="1"/>
</dbReference>
<dbReference type="STRING" id="1220188.A0A4S3JUB6"/>
<evidence type="ECO:0000256" key="1">
    <source>
        <dbReference type="ARBA" id="ARBA00004496"/>
    </source>
</evidence>
<dbReference type="EMBL" id="QUQM01000003">
    <property type="protein sequence ID" value="KAA8648636.1"/>
    <property type="molecule type" value="Genomic_DNA"/>
</dbReference>
<feature type="region of interest" description="Disordered" evidence="14">
    <location>
        <begin position="385"/>
        <end position="409"/>
    </location>
</feature>
<evidence type="ECO:0000256" key="14">
    <source>
        <dbReference type="SAM" id="MobiDB-lite"/>
    </source>
</evidence>
<gene>
    <name evidence="16" type="primary">HTS1</name>
    <name evidence="16" type="ORF">ATNIH1004_004521</name>
    <name evidence="17" type="ORF">EYZ11_001578</name>
</gene>
<dbReference type="InterPro" id="IPR006195">
    <property type="entry name" value="aa-tRNA-synth_II"/>
</dbReference>
<dbReference type="RefSeq" id="XP_033427997.1">
    <property type="nucleotide sequence ID" value="XM_033569191.1"/>
</dbReference>
<accession>A0A4S3JUB6</accession>
<evidence type="ECO:0000256" key="10">
    <source>
        <dbReference type="ARBA" id="ARBA00030619"/>
    </source>
</evidence>
<dbReference type="FunFam" id="3.30.930.10:FF:000021">
    <property type="entry name" value="Probable histidine--tRNA ligase, mitochondrial"/>
    <property type="match status" value="1"/>
</dbReference>
<protein>
    <recommendedName>
        <fullName evidence="13">Histidine--tRNA ligase, mitochondrial</fullName>
        <ecNumber evidence="3">6.1.1.21</ecNumber>
    </recommendedName>
    <alternativeName>
        <fullName evidence="10">Histidyl-tRNA synthetase</fullName>
    </alternativeName>
</protein>
<feature type="domain" description="Aminoacyl-transfer RNA synthetases class-II family profile" evidence="15">
    <location>
        <begin position="96"/>
        <end position="377"/>
    </location>
</feature>
<dbReference type="GeneID" id="54327223"/>
<dbReference type="InterPro" id="IPR004154">
    <property type="entry name" value="Anticodon-bd"/>
</dbReference>
<dbReference type="InterPro" id="IPR015807">
    <property type="entry name" value="His-tRNA-ligase"/>
</dbReference>
<dbReference type="Pfam" id="PF13393">
    <property type="entry name" value="tRNA-synt_His"/>
    <property type="match status" value="1"/>
</dbReference>
<evidence type="ECO:0000256" key="11">
    <source>
        <dbReference type="ARBA" id="ARBA00047639"/>
    </source>
</evidence>
<dbReference type="CDD" id="cd00859">
    <property type="entry name" value="HisRS_anticodon"/>
    <property type="match status" value="1"/>
</dbReference>
<reference evidence="16 19" key="2">
    <citation type="submission" date="2019-08" db="EMBL/GenBank/DDBJ databases">
        <title>The genome sequence of a newly discovered highly antifungal drug resistant Aspergillus species, Aspergillus tanneri NIH 1004.</title>
        <authorList>
            <person name="Mounaud S."/>
            <person name="Singh I."/>
            <person name="Joardar V."/>
            <person name="Pakala S."/>
            <person name="Pakala S."/>
            <person name="Venepally P."/>
            <person name="Chung J.K."/>
            <person name="Losada L."/>
            <person name="Nierman W.C."/>
        </authorList>
    </citation>
    <scope>NUCLEOTIDE SEQUENCE [LARGE SCALE GENOMIC DNA]</scope>
    <source>
        <strain evidence="16 19">NIH1004</strain>
    </source>
</reference>
<dbReference type="CDD" id="cd00773">
    <property type="entry name" value="HisRS-like_core"/>
    <property type="match status" value="1"/>
</dbReference>
<evidence type="ECO:0000313" key="17">
    <source>
        <dbReference type="EMBL" id="THC98941.1"/>
    </source>
</evidence>
<dbReference type="EC" id="6.1.1.21" evidence="3"/>
<evidence type="ECO:0000313" key="16">
    <source>
        <dbReference type="EMBL" id="KAA8648636.1"/>
    </source>
</evidence>
<evidence type="ECO:0000256" key="8">
    <source>
        <dbReference type="ARBA" id="ARBA00022917"/>
    </source>
</evidence>
<dbReference type="GO" id="GO:0005524">
    <property type="term" value="F:ATP binding"/>
    <property type="evidence" value="ECO:0007669"/>
    <property type="project" value="UniProtKB-KW"/>
</dbReference>
<name>A0A4S3JUB6_9EURO</name>
<proteinExistence type="inferred from homology"/>
<dbReference type="FunFam" id="3.40.50.800:FF:000015">
    <property type="entry name" value="Histidyl-tRNA synthetase, mitochondrial"/>
    <property type="match status" value="1"/>
</dbReference>
<dbReference type="Proteomes" id="UP000324241">
    <property type="component" value="Unassembled WGS sequence"/>
</dbReference>
<sequence length="576" mass="64427">MQKFWASRTPVKALHEFTHCTSRRAVRTRRDRLIHYNNDNPQTRTAITRSIPHPFRGQSRFYSSVQHRLEDPNTATMGAKDGKAGKVSFQLKTPKGTRDWMGVDMNLRDSIFSAVTDVFKRHGGTALDTPVFELKEILAGKYGEDSKLIYDLADQGGEITALRYDLTVPFARWLAMNSSIQNIKRYHIAKVYRRDQPAVAKGRMREFYQCDFDIAGSYDPMIPDAEIVRIIVDVFEALGLREEITIKINHRKILDGLFTVAGVPEDKIRTISSAVDKLDKSPWAEVKKEMEDKGLSSEVADKIGEYVKLSGGRDLLGKLKADSQICANEDVKKGLDDMDLLFQYLDVFKVVDKLSFDLSLARGLDYYTGLIFEVVTPLSSADGFNASRTKSSSKPKKGGDDDDRSNDNTIGVGSVAAGGRYDNLVNMFSPKRQIPCVGISFGIDRIFTIMKQRLEKEQQEGNATIRQSEVEVFIMAFGGKTFNGLLHERMAVADQLWKAGIKAEFTATVKPRLEKQFKMAENGGVPLAVILGEDEVAANKVKLKVLGLPEGHAEKDGRLISQDDLVTEVNKLLKRA</sequence>
<evidence type="ECO:0000256" key="13">
    <source>
        <dbReference type="ARBA" id="ARBA00067413"/>
    </source>
</evidence>
<keyword evidence="9 16" id="KW-0030">Aminoacyl-tRNA synthetase</keyword>
<evidence type="ECO:0000256" key="4">
    <source>
        <dbReference type="ARBA" id="ARBA00022490"/>
    </source>
</evidence>
<evidence type="ECO:0000313" key="19">
    <source>
        <dbReference type="Proteomes" id="UP000324241"/>
    </source>
</evidence>
<dbReference type="InterPro" id="IPR036621">
    <property type="entry name" value="Anticodon-bd_dom_sf"/>
</dbReference>
<evidence type="ECO:0000256" key="9">
    <source>
        <dbReference type="ARBA" id="ARBA00023146"/>
    </source>
</evidence>
<dbReference type="Proteomes" id="UP000308092">
    <property type="component" value="Unassembled WGS sequence"/>
</dbReference>
<comment type="subcellular location">
    <subcellularLocation>
        <location evidence="1">Cytoplasm</location>
    </subcellularLocation>
</comment>
<reference evidence="17 18" key="1">
    <citation type="submission" date="2019-03" db="EMBL/GenBank/DDBJ databases">
        <title>The genome sequence of a newly discovered highly antifungal drug resistant Aspergillus species, Aspergillus tanneri NIH 1004.</title>
        <authorList>
            <person name="Mounaud S."/>
            <person name="Singh I."/>
            <person name="Joardar V."/>
            <person name="Pakala S."/>
            <person name="Pakala S."/>
            <person name="Venepally P."/>
            <person name="Hoover J."/>
            <person name="Nierman W."/>
            <person name="Chung J."/>
            <person name="Losada L."/>
        </authorList>
    </citation>
    <scope>NUCLEOTIDE SEQUENCE [LARGE SCALE GENOMIC DNA]</scope>
    <source>
        <strain evidence="17 18">NIH1004</strain>
    </source>
</reference>
<dbReference type="InterPro" id="IPR041715">
    <property type="entry name" value="HisRS-like_core"/>
</dbReference>
<dbReference type="InterPro" id="IPR045864">
    <property type="entry name" value="aa-tRNA-synth_II/BPL/LPL"/>
</dbReference>
<dbReference type="GO" id="GO:0005739">
    <property type="term" value="C:mitochondrion"/>
    <property type="evidence" value="ECO:0007669"/>
    <property type="project" value="UniProtKB-ARBA"/>
</dbReference>
<evidence type="ECO:0000256" key="12">
    <source>
        <dbReference type="ARBA" id="ARBA00058343"/>
    </source>
</evidence>
<dbReference type="GO" id="GO:0006427">
    <property type="term" value="P:histidyl-tRNA aminoacylation"/>
    <property type="evidence" value="ECO:0007669"/>
    <property type="project" value="InterPro"/>
</dbReference>
<dbReference type="GO" id="GO:0003723">
    <property type="term" value="F:RNA binding"/>
    <property type="evidence" value="ECO:0007669"/>
    <property type="project" value="TreeGrafter"/>
</dbReference>
<evidence type="ECO:0000256" key="6">
    <source>
        <dbReference type="ARBA" id="ARBA00022741"/>
    </source>
</evidence>
<keyword evidence="8" id="KW-0648">Protein biosynthesis</keyword>
<dbReference type="GO" id="GO:0004821">
    <property type="term" value="F:histidine-tRNA ligase activity"/>
    <property type="evidence" value="ECO:0007669"/>
    <property type="project" value="UniProtKB-EC"/>
</dbReference>
<dbReference type="HAMAP" id="MF_00127">
    <property type="entry name" value="His_tRNA_synth"/>
    <property type="match status" value="1"/>
</dbReference>
<dbReference type="InterPro" id="IPR033656">
    <property type="entry name" value="HisRS_anticodon"/>
</dbReference>
<dbReference type="PROSITE" id="PS50862">
    <property type="entry name" value="AA_TRNA_LIGASE_II"/>
    <property type="match status" value="1"/>
</dbReference>
<evidence type="ECO:0000256" key="5">
    <source>
        <dbReference type="ARBA" id="ARBA00022598"/>
    </source>
</evidence>
<dbReference type="GO" id="GO:0005829">
    <property type="term" value="C:cytosol"/>
    <property type="evidence" value="ECO:0007669"/>
    <property type="project" value="TreeGrafter"/>
</dbReference>
<evidence type="ECO:0000256" key="3">
    <source>
        <dbReference type="ARBA" id="ARBA00012815"/>
    </source>
</evidence>
<evidence type="ECO:0000259" key="15">
    <source>
        <dbReference type="PROSITE" id="PS50862"/>
    </source>
</evidence>
<comment type="similarity">
    <text evidence="2">Belongs to the class-II aminoacyl-tRNA synthetase family.</text>
</comment>
<dbReference type="VEuPathDB" id="FungiDB:EYZ11_001578"/>
<dbReference type="Pfam" id="PF03129">
    <property type="entry name" value="HGTP_anticodon"/>
    <property type="match status" value="1"/>
</dbReference>
<dbReference type="Gene3D" id="3.30.930.10">
    <property type="entry name" value="Bira Bifunctional Protein, Domain 2"/>
    <property type="match status" value="1"/>
</dbReference>
<keyword evidence="6" id="KW-0547">Nucleotide-binding</keyword>
<dbReference type="PANTHER" id="PTHR11476">
    <property type="entry name" value="HISTIDYL-TRNA SYNTHETASE"/>
    <property type="match status" value="1"/>
</dbReference>
<evidence type="ECO:0000256" key="7">
    <source>
        <dbReference type="ARBA" id="ARBA00022840"/>
    </source>
</evidence>
<keyword evidence="5" id="KW-0436">Ligase</keyword>
<keyword evidence="7" id="KW-0067">ATP-binding</keyword>
<dbReference type="GO" id="GO:0032543">
    <property type="term" value="P:mitochondrial translation"/>
    <property type="evidence" value="ECO:0007669"/>
    <property type="project" value="TreeGrafter"/>
</dbReference>
<evidence type="ECO:0000256" key="2">
    <source>
        <dbReference type="ARBA" id="ARBA00008226"/>
    </source>
</evidence>
<comment type="caution">
    <text evidence="17">The sequence shown here is derived from an EMBL/GenBank/DDBJ whole genome shotgun (WGS) entry which is preliminary data.</text>
</comment>
<evidence type="ECO:0000313" key="18">
    <source>
        <dbReference type="Proteomes" id="UP000308092"/>
    </source>
</evidence>
<dbReference type="EMBL" id="SOSA01000030">
    <property type="protein sequence ID" value="THC98941.1"/>
    <property type="molecule type" value="Genomic_DNA"/>
</dbReference>